<dbReference type="CDD" id="cd00087">
    <property type="entry name" value="FReD"/>
    <property type="match status" value="1"/>
</dbReference>
<dbReference type="EMBL" id="KE525341">
    <property type="protein sequence ID" value="KFB48571.1"/>
    <property type="molecule type" value="Genomic_DNA"/>
</dbReference>
<dbReference type="EnsemblMetazoa" id="ASIC016884-RA">
    <property type="protein sequence ID" value="ASIC016884-PA"/>
    <property type="gene ID" value="ASIC016884"/>
</dbReference>
<dbReference type="SUPFAM" id="SSF56496">
    <property type="entry name" value="Fibrinogen C-terminal domain-like"/>
    <property type="match status" value="1"/>
</dbReference>
<proteinExistence type="predicted"/>
<dbReference type="Pfam" id="PF00147">
    <property type="entry name" value="Fibrinogen_C"/>
    <property type="match status" value="1"/>
</dbReference>
<dbReference type="AlphaFoldDB" id="A0A084WEC7"/>
<reference evidence="5" key="2">
    <citation type="submission" date="2020-05" db="UniProtKB">
        <authorList>
            <consortium name="EnsemblMetazoa"/>
        </authorList>
    </citation>
    <scope>IDENTIFICATION</scope>
</reference>
<dbReference type="EMBL" id="ATLV01023201">
    <property type="status" value="NOT_ANNOTATED_CDS"/>
    <property type="molecule type" value="Genomic_DNA"/>
</dbReference>
<dbReference type="STRING" id="74873.A0A084WEC7"/>
<protein>
    <submittedName>
        <fullName evidence="4">AGAP012000-PA-like protein</fullName>
    </submittedName>
    <submittedName>
        <fullName evidence="5">Fibrinogen C-terminal domain-containing protein</fullName>
    </submittedName>
</protein>
<organism evidence="4">
    <name type="scientific">Anopheles sinensis</name>
    <name type="common">Mosquito</name>
    <dbReference type="NCBI Taxonomy" id="74873"/>
    <lineage>
        <taxon>Eukaryota</taxon>
        <taxon>Metazoa</taxon>
        <taxon>Ecdysozoa</taxon>
        <taxon>Arthropoda</taxon>
        <taxon>Hexapoda</taxon>
        <taxon>Insecta</taxon>
        <taxon>Pterygota</taxon>
        <taxon>Neoptera</taxon>
        <taxon>Endopterygota</taxon>
        <taxon>Diptera</taxon>
        <taxon>Nematocera</taxon>
        <taxon>Culicoidea</taxon>
        <taxon>Culicidae</taxon>
        <taxon>Anophelinae</taxon>
        <taxon>Anopheles</taxon>
    </lineage>
</organism>
<dbReference type="InterPro" id="IPR020837">
    <property type="entry name" value="Fibrinogen_CS"/>
</dbReference>
<dbReference type="OrthoDB" id="7972392at2759"/>
<evidence type="ECO:0000256" key="1">
    <source>
        <dbReference type="ARBA" id="ARBA00023157"/>
    </source>
</evidence>
<dbReference type="SMART" id="SM00186">
    <property type="entry name" value="FBG"/>
    <property type="match status" value="1"/>
</dbReference>
<gene>
    <name evidence="4" type="ORF">ZHAS_00016884</name>
</gene>
<dbReference type="Proteomes" id="UP000030765">
    <property type="component" value="Unassembled WGS sequence"/>
</dbReference>
<dbReference type="InterPro" id="IPR036056">
    <property type="entry name" value="Fibrinogen-like_C"/>
</dbReference>
<feature type="signal peptide" evidence="2">
    <location>
        <begin position="1"/>
        <end position="21"/>
    </location>
</feature>
<dbReference type="InterPro" id="IPR014716">
    <property type="entry name" value="Fibrinogen_a/b/g_C_1"/>
</dbReference>
<accession>A0A084WEC7</accession>
<dbReference type="VEuPathDB" id="VectorBase:ASIC016884"/>
<keyword evidence="6" id="KW-1185">Reference proteome</keyword>
<keyword evidence="2" id="KW-0732">Signal</keyword>
<evidence type="ECO:0000313" key="4">
    <source>
        <dbReference type="EMBL" id="KFB48571.1"/>
    </source>
</evidence>
<keyword evidence="1" id="KW-1015">Disulfide bond</keyword>
<evidence type="ECO:0000256" key="2">
    <source>
        <dbReference type="SAM" id="SignalP"/>
    </source>
</evidence>
<dbReference type="InterPro" id="IPR002181">
    <property type="entry name" value="Fibrinogen_a/b/g_C_dom"/>
</dbReference>
<reference evidence="4 6" key="1">
    <citation type="journal article" date="2014" name="BMC Genomics">
        <title>Genome sequence of Anopheles sinensis provides insight into genetics basis of mosquito competence for malaria parasites.</title>
        <authorList>
            <person name="Zhou D."/>
            <person name="Zhang D."/>
            <person name="Ding G."/>
            <person name="Shi L."/>
            <person name="Hou Q."/>
            <person name="Ye Y."/>
            <person name="Xu Y."/>
            <person name="Zhou H."/>
            <person name="Xiong C."/>
            <person name="Li S."/>
            <person name="Yu J."/>
            <person name="Hong S."/>
            <person name="Yu X."/>
            <person name="Zou P."/>
            <person name="Chen C."/>
            <person name="Chang X."/>
            <person name="Wang W."/>
            <person name="Lv Y."/>
            <person name="Sun Y."/>
            <person name="Ma L."/>
            <person name="Shen B."/>
            <person name="Zhu C."/>
        </authorList>
    </citation>
    <scope>NUCLEOTIDE SEQUENCE [LARGE SCALE GENOMIC DNA]</scope>
</reference>
<dbReference type="Gene3D" id="3.90.215.10">
    <property type="entry name" value="Gamma Fibrinogen, chain A, domain 1"/>
    <property type="match status" value="1"/>
</dbReference>
<dbReference type="PROSITE" id="PS51406">
    <property type="entry name" value="FIBRINOGEN_C_2"/>
    <property type="match status" value="1"/>
</dbReference>
<sequence length="337" mass="38423">MVVSTFVLFALIGGLLVPGNCNDAHNALTDVPGLMFELLMERMSELELRLEEHVGKQIGALAESVRKLEMLTVHQAKVAKESEVNIKNAIVALEKQVTSVQKEVTDQRKQLQKQTADVVRRMARKMETMDQAVGLHQIVGPEGQLRPVYREAVNIESFGKGWSVFQRKSSAEVDFDRSWEEYRFGFGNVEGDHWLGLETVRGILQAGGRHELLIVLETFSGEVGYAHYDDFSVGPESDNYRLDSLGKYSGTVGDALRYHEKSAFSTRERDNDSVNRNCAAIYHGGWWFHRCMESFLNGRYYSESVNKRDGMVWKDFNDFETLRKTTMMIRRYSADTE</sequence>
<feature type="domain" description="Fibrinogen C-terminal" evidence="3">
    <location>
        <begin position="106"/>
        <end position="333"/>
    </location>
</feature>
<dbReference type="VEuPathDB" id="VectorBase:ASIS022216"/>
<dbReference type="PANTHER" id="PTHR19143">
    <property type="entry name" value="FIBRINOGEN/TENASCIN/ANGIOPOEITIN"/>
    <property type="match status" value="1"/>
</dbReference>
<evidence type="ECO:0000313" key="5">
    <source>
        <dbReference type="EnsemblMetazoa" id="ASIC016884-PA"/>
    </source>
</evidence>
<dbReference type="InterPro" id="IPR050373">
    <property type="entry name" value="Fibrinogen_C-term_domain"/>
</dbReference>
<name>A0A084WEC7_ANOSI</name>
<dbReference type="PROSITE" id="PS00514">
    <property type="entry name" value="FIBRINOGEN_C_1"/>
    <property type="match status" value="1"/>
</dbReference>
<feature type="chain" id="PRO_5001784737" evidence="2">
    <location>
        <begin position="22"/>
        <end position="337"/>
    </location>
</feature>
<dbReference type="OMA" id="LMFELLM"/>
<evidence type="ECO:0000313" key="6">
    <source>
        <dbReference type="Proteomes" id="UP000030765"/>
    </source>
</evidence>
<evidence type="ECO:0000259" key="3">
    <source>
        <dbReference type="PROSITE" id="PS51406"/>
    </source>
</evidence>